<protein>
    <submittedName>
        <fullName evidence="1">YjaG family protein</fullName>
    </submittedName>
</protein>
<accession>A0ABS8W861</accession>
<dbReference type="Pfam" id="PF04222">
    <property type="entry name" value="DUF416"/>
    <property type="match status" value="1"/>
</dbReference>
<dbReference type="InterPro" id="IPR007338">
    <property type="entry name" value="DUF416"/>
</dbReference>
<name>A0ABS8W861_9GAMM</name>
<sequence length="193" mass="21994">MVKNINKQLNQFAPWQQVSFCIALAERMYPNYVLFCEGTEFQGQKTFRKMLDLFWEKLTVKGAKVNFEIQSEHFEAAIPNIEDYDMYGVYPALDACVVMTCAFNSMLVKQEDAEEAINASQTSIATVASFIEATSEEELTDEDIFADELMQQELAFQNELLELLDETRSPELLKAVRKFGRNEGISNIGISLD</sequence>
<gene>
    <name evidence="1" type="ORF">K6Y31_07565</name>
</gene>
<dbReference type="RefSeq" id="WP_233052201.1">
    <property type="nucleotide sequence ID" value="NZ_JAIMJA010000006.1"/>
</dbReference>
<dbReference type="Gene3D" id="1.20.1590.10">
    <property type="entry name" value="YP_001051499.1 domain like"/>
    <property type="match status" value="1"/>
</dbReference>
<dbReference type="InterPro" id="IPR023381">
    <property type="entry name" value="YP001051499.1-like_dom_sf"/>
</dbReference>
<evidence type="ECO:0000313" key="2">
    <source>
        <dbReference type="Proteomes" id="UP001201273"/>
    </source>
</evidence>
<proteinExistence type="predicted"/>
<organism evidence="1 2">
    <name type="scientific">Motilimonas cestriensis</name>
    <dbReference type="NCBI Taxonomy" id="2742685"/>
    <lineage>
        <taxon>Bacteria</taxon>
        <taxon>Pseudomonadati</taxon>
        <taxon>Pseudomonadota</taxon>
        <taxon>Gammaproteobacteria</taxon>
        <taxon>Alteromonadales</taxon>
        <taxon>Alteromonadales genera incertae sedis</taxon>
        <taxon>Motilimonas</taxon>
    </lineage>
</organism>
<evidence type="ECO:0000313" key="1">
    <source>
        <dbReference type="EMBL" id="MCE2594670.1"/>
    </source>
</evidence>
<keyword evidence="2" id="KW-1185">Reference proteome</keyword>
<dbReference type="EMBL" id="JAIMJA010000006">
    <property type="protein sequence ID" value="MCE2594670.1"/>
    <property type="molecule type" value="Genomic_DNA"/>
</dbReference>
<dbReference type="Proteomes" id="UP001201273">
    <property type="component" value="Unassembled WGS sequence"/>
</dbReference>
<comment type="caution">
    <text evidence="1">The sequence shown here is derived from an EMBL/GenBank/DDBJ whole genome shotgun (WGS) entry which is preliminary data.</text>
</comment>
<reference evidence="1 2" key="1">
    <citation type="journal article" date="2022" name="Environ. Microbiol. Rep.">
        <title>Eco-phylogenetic analyses reveal divergent evolution of vitamin B12 metabolism in the marine bacterial family 'Psychromonadaceae'.</title>
        <authorList>
            <person name="Jin X."/>
            <person name="Yang Y."/>
            <person name="Cao H."/>
            <person name="Gao B."/>
            <person name="Zhao Z."/>
        </authorList>
    </citation>
    <scope>NUCLEOTIDE SEQUENCE [LARGE SCALE GENOMIC DNA]</scope>
    <source>
        <strain evidence="1 2">MKS20</strain>
    </source>
</reference>